<protein>
    <recommendedName>
        <fullName evidence="5">Peptidase M1 membrane alanine aminopeptidase domain-containing protein</fullName>
    </recommendedName>
</protein>
<dbReference type="Gene3D" id="1.10.390.10">
    <property type="entry name" value="Neutral Protease Domain 2"/>
    <property type="match status" value="1"/>
</dbReference>
<feature type="compositionally biased region" description="Pro residues" evidence="1">
    <location>
        <begin position="27"/>
        <end position="44"/>
    </location>
</feature>
<dbReference type="InterPro" id="IPR027268">
    <property type="entry name" value="Peptidase_M4/M1_CTD_sf"/>
</dbReference>
<evidence type="ECO:0000256" key="2">
    <source>
        <dbReference type="SAM" id="SignalP"/>
    </source>
</evidence>
<dbReference type="Proteomes" id="UP000538666">
    <property type="component" value="Unassembled WGS sequence"/>
</dbReference>
<feature type="compositionally biased region" description="Basic and acidic residues" evidence="1">
    <location>
        <begin position="54"/>
        <end position="66"/>
    </location>
</feature>
<evidence type="ECO:0000313" key="3">
    <source>
        <dbReference type="EMBL" id="MBB6144757.1"/>
    </source>
</evidence>
<reference evidence="3 4" key="1">
    <citation type="submission" date="2020-08" db="EMBL/GenBank/DDBJ databases">
        <title>Genomic Encyclopedia of Type Strains, Phase IV (KMG-IV): sequencing the most valuable type-strain genomes for metagenomic binning, comparative biology and taxonomic classification.</title>
        <authorList>
            <person name="Goeker M."/>
        </authorList>
    </citation>
    <scope>NUCLEOTIDE SEQUENCE [LARGE SCALE GENOMIC DNA]</scope>
    <source>
        <strain evidence="3 4">DSM 103733</strain>
    </source>
</reference>
<accession>A0A841JWC5</accession>
<evidence type="ECO:0000256" key="1">
    <source>
        <dbReference type="SAM" id="MobiDB-lite"/>
    </source>
</evidence>
<evidence type="ECO:0008006" key="5">
    <source>
        <dbReference type="Google" id="ProtNLM"/>
    </source>
</evidence>
<dbReference type="EMBL" id="JACHEK010000005">
    <property type="protein sequence ID" value="MBB6144757.1"/>
    <property type="molecule type" value="Genomic_DNA"/>
</dbReference>
<feature type="region of interest" description="Disordered" evidence="1">
    <location>
        <begin position="22"/>
        <end position="81"/>
    </location>
</feature>
<proteinExistence type="predicted"/>
<sequence>MRNWKFFAAAVLCGVCYTAIGQQQSSAPPPSPEQSQQPGPPKPSNPNAKILFSRSDDDATEQKADAAKPAADTPPAKVTDQQRAAVTYTAYDLDIHLAPQQHTISVRARIALRNDGDHPLPVIPLQLTSALNFEDVILNGKRLKFGQQIINSDVDHTGQLREAVVELQEPLAPKAELKLDVVYSGTIEANARRLEQLGTPADLAARSDWDEISADFVGLRGFGNVLWYPVSSVPALFGDGAKVFSEIAAQKSRQSSATIRMRVSAEFFDIPPTVAVLDGQVMRIAKPTAMPTEGFPGVVTSELGPIPLGFNLPTLFLSTGTPREGNGLSIYPRSEDQANTQGYMTAATMVQPLLQQWLVAKPKSDLTIIDLPEAEDAPFEQGSALFTSLAADPPEKIAPQLAHALAHVYFQSQREWLNEGVANFLGTLWTEQTHDRDLALESLENSRGALTFAEPATPGAGPGQDLLHASDVVYYRTKATYVLWMLRDIVGDNALAAALQAYDPEADTTPEYFEHLVERPSGINPAGDLKWFFDNWVYQDRGLPDLSIAAVYPSPAAQSGEYLVGIDILNDGFTETEVPVTVRSKKGTLTERVRLPGKTRTAHRMLVQGTPLEVIVNDGTVPEVQATIHSHMLGDQSSQ</sequence>
<name>A0A841JWC5_9BACT</name>
<dbReference type="OrthoDB" id="106682at2"/>
<organism evidence="3 4">
    <name type="scientific">Silvibacterium bohemicum</name>
    <dbReference type="NCBI Taxonomy" id="1577686"/>
    <lineage>
        <taxon>Bacteria</taxon>
        <taxon>Pseudomonadati</taxon>
        <taxon>Acidobacteriota</taxon>
        <taxon>Terriglobia</taxon>
        <taxon>Terriglobales</taxon>
        <taxon>Acidobacteriaceae</taxon>
        <taxon>Silvibacterium</taxon>
    </lineage>
</organism>
<gene>
    <name evidence="3" type="ORF">HNQ77_002713</name>
</gene>
<comment type="caution">
    <text evidence="3">The sequence shown here is derived from an EMBL/GenBank/DDBJ whole genome shotgun (WGS) entry which is preliminary data.</text>
</comment>
<feature type="chain" id="PRO_5032847547" description="Peptidase M1 membrane alanine aminopeptidase domain-containing protein" evidence="2">
    <location>
        <begin position="22"/>
        <end position="639"/>
    </location>
</feature>
<dbReference type="RefSeq" id="WP_050059673.1">
    <property type="nucleotide sequence ID" value="NZ_JACHEK010000005.1"/>
</dbReference>
<feature type="signal peptide" evidence="2">
    <location>
        <begin position="1"/>
        <end position="21"/>
    </location>
</feature>
<dbReference type="AlphaFoldDB" id="A0A841JWC5"/>
<keyword evidence="4" id="KW-1185">Reference proteome</keyword>
<evidence type="ECO:0000313" key="4">
    <source>
        <dbReference type="Proteomes" id="UP000538666"/>
    </source>
</evidence>
<feature type="compositionally biased region" description="Low complexity" evidence="1">
    <location>
        <begin position="67"/>
        <end position="79"/>
    </location>
</feature>
<dbReference type="SUPFAM" id="SSF55486">
    <property type="entry name" value="Metalloproteases ('zincins'), catalytic domain"/>
    <property type="match status" value="1"/>
</dbReference>
<keyword evidence="2" id="KW-0732">Signal</keyword>